<evidence type="ECO:0000256" key="1">
    <source>
        <dbReference type="SAM" id="SignalP"/>
    </source>
</evidence>
<keyword evidence="4" id="KW-1185">Reference proteome</keyword>
<protein>
    <recommendedName>
        <fullName evidence="2">Bifunctional inhibitor/plant lipid transfer protein/seed storage helical domain-containing protein</fullName>
    </recommendedName>
</protein>
<reference evidence="4" key="1">
    <citation type="journal article" date="2012" name="Nat. Biotechnol.">
        <title>Reference genome sequence of the model plant Setaria.</title>
        <authorList>
            <person name="Bennetzen J.L."/>
            <person name="Schmutz J."/>
            <person name="Wang H."/>
            <person name="Percifield R."/>
            <person name="Hawkins J."/>
            <person name="Pontaroli A.C."/>
            <person name="Estep M."/>
            <person name="Feng L."/>
            <person name="Vaughn J.N."/>
            <person name="Grimwood J."/>
            <person name="Jenkins J."/>
            <person name="Barry K."/>
            <person name="Lindquist E."/>
            <person name="Hellsten U."/>
            <person name="Deshpande S."/>
            <person name="Wang X."/>
            <person name="Wu X."/>
            <person name="Mitros T."/>
            <person name="Triplett J."/>
            <person name="Yang X."/>
            <person name="Ye C.Y."/>
            <person name="Mauro-Herrera M."/>
            <person name="Wang L."/>
            <person name="Li P."/>
            <person name="Sharma M."/>
            <person name="Sharma R."/>
            <person name="Ronald P.C."/>
            <person name="Panaud O."/>
            <person name="Kellogg E.A."/>
            <person name="Brutnell T.P."/>
            <person name="Doust A.N."/>
            <person name="Tuskan G.A."/>
            <person name="Rokhsar D."/>
            <person name="Devos K.M."/>
        </authorList>
    </citation>
    <scope>NUCLEOTIDE SEQUENCE [LARGE SCALE GENOMIC DNA]</scope>
    <source>
        <strain evidence="4">cv. Yugu1</strain>
    </source>
</reference>
<dbReference type="Pfam" id="PF14368">
    <property type="entry name" value="LTP_2"/>
    <property type="match status" value="1"/>
</dbReference>
<evidence type="ECO:0000259" key="2">
    <source>
        <dbReference type="Pfam" id="PF14368"/>
    </source>
</evidence>
<dbReference type="EMBL" id="AGNK02004748">
    <property type="status" value="NOT_ANNOTATED_CDS"/>
    <property type="molecule type" value="Genomic_DNA"/>
</dbReference>
<keyword evidence="1" id="KW-0732">Signal</keyword>
<reference evidence="3" key="2">
    <citation type="submission" date="2018-08" db="UniProtKB">
        <authorList>
            <consortium name="EnsemblPlants"/>
        </authorList>
    </citation>
    <scope>IDENTIFICATION</scope>
    <source>
        <strain evidence="3">Yugu1</strain>
    </source>
</reference>
<feature type="signal peptide" evidence="1">
    <location>
        <begin position="1"/>
        <end position="32"/>
    </location>
</feature>
<organism evidence="3 4">
    <name type="scientific">Setaria italica</name>
    <name type="common">Foxtail millet</name>
    <name type="synonym">Panicum italicum</name>
    <dbReference type="NCBI Taxonomy" id="4555"/>
    <lineage>
        <taxon>Eukaryota</taxon>
        <taxon>Viridiplantae</taxon>
        <taxon>Streptophyta</taxon>
        <taxon>Embryophyta</taxon>
        <taxon>Tracheophyta</taxon>
        <taxon>Spermatophyta</taxon>
        <taxon>Magnoliopsida</taxon>
        <taxon>Liliopsida</taxon>
        <taxon>Poales</taxon>
        <taxon>Poaceae</taxon>
        <taxon>PACMAD clade</taxon>
        <taxon>Panicoideae</taxon>
        <taxon>Panicodae</taxon>
        <taxon>Paniceae</taxon>
        <taxon>Cenchrinae</taxon>
        <taxon>Setaria</taxon>
    </lineage>
</organism>
<dbReference type="AlphaFoldDB" id="K3ZMS9"/>
<dbReference type="EnsemblPlants" id="KQK94046">
    <property type="protein sequence ID" value="KQK94046"/>
    <property type="gene ID" value="SETIT_027899mg"/>
</dbReference>
<dbReference type="HOGENOM" id="CLU_163615_1_0_1"/>
<proteinExistence type="predicted"/>
<accession>K3ZMS9</accession>
<sequence>LALIDPATKMLPVKVAALLLVCLTMYPHIVVGTCTKEQKNRIIVDCKKFIGHGPPHPFPRDPHAACCIAAREVPMMDMECIVDLLTAGEKKNYDENKIKGLRDFCMPRRRRQVKHLFSAVN</sequence>
<feature type="chain" id="PRO_5010128093" description="Bifunctional inhibitor/plant lipid transfer protein/seed storage helical domain-containing protein" evidence="1">
    <location>
        <begin position="33"/>
        <end position="121"/>
    </location>
</feature>
<feature type="domain" description="Bifunctional inhibitor/plant lipid transfer protein/seed storage helical" evidence="2">
    <location>
        <begin position="26"/>
        <end position="105"/>
    </location>
</feature>
<dbReference type="InParanoid" id="K3ZMS9"/>
<name>K3ZMS9_SETIT</name>
<evidence type="ECO:0000313" key="4">
    <source>
        <dbReference type="Proteomes" id="UP000004995"/>
    </source>
</evidence>
<dbReference type="Proteomes" id="UP000004995">
    <property type="component" value="Unassembled WGS sequence"/>
</dbReference>
<dbReference type="InterPro" id="IPR016140">
    <property type="entry name" value="Bifunc_inhib/LTP/seed_store"/>
</dbReference>
<dbReference type="Gramene" id="KQK94046">
    <property type="protein sequence ID" value="KQK94046"/>
    <property type="gene ID" value="SETIT_027899mg"/>
</dbReference>
<evidence type="ECO:0000313" key="3">
    <source>
        <dbReference type="EnsemblPlants" id="KQK94046"/>
    </source>
</evidence>
<dbReference type="OMA" id="PREEEYS"/>